<dbReference type="InterPro" id="IPR027417">
    <property type="entry name" value="P-loop_NTPase"/>
</dbReference>
<dbReference type="GO" id="GO:0016020">
    <property type="term" value="C:membrane"/>
    <property type="evidence" value="ECO:0007669"/>
    <property type="project" value="UniProtKB-SubCell"/>
</dbReference>
<evidence type="ECO:0000313" key="11">
    <source>
        <dbReference type="Proteomes" id="UP001608902"/>
    </source>
</evidence>
<keyword evidence="5 8" id="KW-1133">Transmembrane helix</keyword>
<feature type="domain" description="ABC transporter" evidence="9">
    <location>
        <begin position="600"/>
        <end position="843"/>
    </location>
</feature>
<evidence type="ECO:0000313" key="10">
    <source>
        <dbReference type="EMBL" id="MFH4977532.1"/>
    </source>
</evidence>
<keyword evidence="2 8" id="KW-0812">Transmembrane</keyword>
<comment type="subcellular location">
    <subcellularLocation>
        <location evidence="1">Membrane</location>
        <topology evidence="1">Multi-pass membrane protein</topology>
    </subcellularLocation>
</comment>
<feature type="transmembrane region" description="Helical" evidence="8">
    <location>
        <begin position="440"/>
        <end position="460"/>
    </location>
</feature>
<feature type="transmembrane region" description="Helical" evidence="8">
    <location>
        <begin position="334"/>
        <end position="356"/>
    </location>
</feature>
<evidence type="ECO:0000256" key="5">
    <source>
        <dbReference type="ARBA" id="ARBA00022989"/>
    </source>
</evidence>
<dbReference type="Pfam" id="PF00005">
    <property type="entry name" value="ABC_tran"/>
    <property type="match status" value="1"/>
</dbReference>
<keyword evidence="4" id="KW-0067">ATP-binding</keyword>
<evidence type="ECO:0000259" key="9">
    <source>
        <dbReference type="PROSITE" id="PS50893"/>
    </source>
</evidence>
<dbReference type="PANTHER" id="PTHR19229">
    <property type="entry name" value="ATP-BINDING CASSETTE TRANSPORTER SUBFAMILY A ABCA"/>
    <property type="match status" value="1"/>
</dbReference>
<keyword evidence="6 8" id="KW-0472">Membrane</keyword>
<sequence>MPNTNSQLRLLLWKNLLQQKRSPVFTFLELVIPLTLIGLCFGLMLGLRNKFEKQHDEVFFPPWPVTGSAYDLIVQPNIKNFTGGIVDPNYFILGLNETKCTFPNVTQDRRDKKKFHIGIELAYAPSTAKLDRIMRIVKERYTKEDLLYYLSLVDSGLIPPEITLPDNITEIIANLSISASAEIKPFKSETEMVTYMLKSLITHCSNPLLAGVVFDEEYANNPTKTKNVRYTIRLTNTKRRYQAEFGLGLQPWNTQLHFAIPIFSGPPFGNDATGGYPGYWQEGFLSVQKAIDTAITKYITGGSGTEISVDAKNVMLQRFPYPAYSSKIIEVGALFLPVVLVFSFLMSVIYIVRSVVTEKEKHLKEYMKVMGLSQWKHWIGFFLVNYAKLILISAVLSILSHFVIEQSDISIIFVFYLLYAFDAVYFAFAVSTFMRTGTGATLVAVLGWMLLFFWYEYFAVIDIVMPYSFQTRIVNCLNPDIALSFGILLLSKYETQGKGLHWENLLKHATPDDHFTMGHVFLMLIVDGVILMIITWYVEAVNPMGDGVQQKPYFFILPSYWSTQSSRKRSLSYSTSNPNEEGTSESMFIERDPPNCRVAINVMDLSKTFGYSWFKKLTECKLGTEGKKRAVNNLNLKVYKGTITALLGHNGAGKSTTFSILTGVLRPSSGTAFIDELDVRTDLAKIRKILGLCPQYNILFSSLTVMEHLQFFCQLKDRIWDPHEAEGLLKELKLDVKADCRAVTLSGGQKRKLSLAIALIGGSEVVMLDEPTSGMDPGARHDAWALLQKQKKDRTILFTTHYMEEADLLGDRIAIMSHGDLQCYGSSMFLKNLYCCGYELTVHYASKESTKAIIQQDSPGDKQRETLELLQEYCSNATFVSSNGSDAMFTLPSSEKKIFSKLFAELESKSNQMGIDSFGISVPSMDNVFIKVTMLAESKYNDNEEQKMISAGSKVRGLSVLAENYDNQKPAPLFKGDTHTFTSNHNPGSHSDRGDCL</sequence>
<dbReference type="PROSITE" id="PS00211">
    <property type="entry name" value="ABC_TRANSPORTER_1"/>
    <property type="match status" value="1"/>
</dbReference>
<feature type="transmembrane region" description="Helical" evidence="8">
    <location>
        <begin position="514"/>
        <end position="538"/>
    </location>
</feature>
<dbReference type="SMART" id="SM00382">
    <property type="entry name" value="AAA"/>
    <property type="match status" value="1"/>
</dbReference>
<dbReference type="InterPro" id="IPR003439">
    <property type="entry name" value="ABC_transporter-like_ATP-bd"/>
</dbReference>
<organism evidence="10 11">
    <name type="scientific">Gnathostoma spinigerum</name>
    <dbReference type="NCBI Taxonomy" id="75299"/>
    <lineage>
        <taxon>Eukaryota</taxon>
        <taxon>Metazoa</taxon>
        <taxon>Ecdysozoa</taxon>
        <taxon>Nematoda</taxon>
        <taxon>Chromadorea</taxon>
        <taxon>Rhabditida</taxon>
        <taxon>Spirurina</taxon>
        <taxon>Gnathostomatomorpha</taxon>
        <taxon>Gnathostomatoidea</taxon>
        <taxon>Gnathostomatidae</taxon>
        <taxon>Gnathostoma</taxon>
    </lineage>
</organism>
<feature type="transmembrane region" description="Helical" evidence="8">
    <location>
        <begin position="377"/>
        <end position="403"/>
    </location>
</feature>
<dbReference type="SUPFAM" id="SSF52540">
    <property type="entry name" value="P-loop containing nucleoside triphosphate hydrolases"/>
    <property type="match status" value="1"/>
</dbReference>
<proteinExistence type="predicted"/>
<dbReference type="Gene3D" id="3.40.50.300">
    <property type="entry name" value="P-loop containing nucleotide triphosphate hydrolases"/>
    <property type="match status" value="1"/>
</dbReference>
<dbReference type="InterPro" id="IPR013525">
    <property type="entry name" value="ABC2_TM"/>
</dbReference>
<evidence type="ECO:0000256" key="1">
    <source>
        <dbReference type="ARBA" id="ARBA00004141"/>
    </source>
</evidence>
<dbReference type="EMBL" id="JBGFUD010002376">
    <property type="protein sequence ID" value="MFH4977532.1"/>
    <property type="molecule type" value="Genomic_DNA"/>
</dbReference>
<feature type="transmembrane region" description="Helical" evidence="8">
    <location>
        <begin position="24"/>
        <end position="47"/>
    </location>
</feature>
<feature type="compositionally biased region" description="Polar residues" evidence="7">
    <location>
        <begin position="979"/>
        <end position="989"/>
    </location>
</feature>
<evidence type="ECO:0000256" key="6">
    <source>
        <dbReference type="ARBA" id="ARBA00023136"/>
    </source>
</evidence>
<feature type="transmembrane region" description="Helical" evidence="8">
    <location>
        <begin position="409"/>
        <end position="428"/>
    </location>
</feature>
<reference evidence="10 11" key="1">
    <citation type="submission" date="2024-08" db="EMBL/GenBank/DDBJ databases">
        <title>Gnathostoma spinigerum genome.</title>
        <authorList>
            <person name="Gonzalez-Bertolin B."/>
            <person name="Monzon S."/>
            <person name="Zaballos A."/>
            <person name="Jimenez P."/>
            <person name="Dekumyoy P."/>
            <person name="Varona S."/>
            <person name="Cuesta I."/>
            <person name="Sumanam S."/>
            <person name="Adisakwattana P."/>
            <person name="Gasser R.B."/>
            <person name="Hernandez-Gonzalez A."/>
            <person name="Young N.D."/>
            <person name="Perteguer M.J."/>
        </authorList>
    </citation>
    <scope>NUCLEOTIDE SEQUENCE [LARGE SCALE GENOMIC DNA]</scope>
    <source>
        <strain evidence="10">AL3</strain>
        <tissue evidence="10">Liver</tissue>
    </source>
</reference>
<dbReference type="Pfam" id="PF12698">
    <property type="entry name" value="ABC2_membrane_3"/>
    <property type="match status" value="1"/>
</dbReference>
<evidence type="ECO:0000256" key="3">
    <source>
        <dbReference type="ARBA" id="ARBA00022741"/>
    </source>
</evidence>
<evidence type="ECO:0000256" key="7">
    <source>
        <dbReference type="SAM" id="MobiDB-lite"/>
    </source>
</evidence>
<evidence type="ECO:0000256" key="4">
    <source>
        <dbReference type="ARBA" id="ARBA00022840"/>
    </source>
</evidence>
<dbReference type="InterPro" id="IPR017871">
    <property type="entry name" value="ABC_transporter-like_CS"/>
</dbReference>
<dbReference type="InterPro" id="IPR026082">
    <property type="entry name" value="ABCA"/>
</dbReference>
<comment type="caution">
    <text evidence="10">The sequence shown here is derived from an EMBL/GenBank/DDBJ whole genome shotgun (WGS) entry which is preliminary data.</text>
</comment>
<gene>
    <name evidence="10" type="ORF">AB6A40_004241</name>
</gene>
<name>A0ABD6EE28_9BILA</name>
<protein>
    <recommendedName>
        <fullName evidence="9">ABC transporter domain-containing protein</fullName>
    </recommendedName>
</protein>
<dbReference type="PANTHER" id="PTHR19229:SF250">
    <property type="entry name" value="ABC TRANSPORTER DOMAIN-CONTAINING PROTEIN-RELATED"/>
    <property type="match status" value="1"/>
</dbReference>
<dbReference type="CDD" id="cd03263">
    <property type="entry name" value="ABC_subfamily_A"/>
    <property type="match status" value="1"/>
</dbReference>
<dbReference type="FunFam" id="3.40.50.300:FF:000933">
    <property type="entry name" value="ABC transporter A family member 7"/>
    <property type="match status" value="1"/>
</dbReference>
<accession>A0ABD6EE28</accession>
<evidence type="ECO:0000256" key="2">
    <source>
        <dbReference type="ARBA" id="ARBA00022692"/>
    </source>
</evidence>
<dbReference type="AlphaFoldDB" id="A0ABD6EE28"/>
<dbReference type="InterPro" id="IPR003593">
    <property type="entry name" value="AAA+_ATPase"/>
</dbReference>
<keyword evidence="3" id="KW-0547">Nucleotide-binding</keyword>
<dbReference type="PROSITE" id="PS50893">
    <property type="entry name" value="ABC_TRANSPORTER_2"/>
    <property type="match status" value="1"/>
</dbReference>
<keyword evidence="11" id="KW-1185">Reference proteome</keyword>
<evidence type="ECO:0000256" key="8">
    <source>
        <dbReference type="SAM" id="Phobius"/>
    </source>
</evidence>
<feature type="region of interest" description="Disordered" evidence="7">
    <location>
        <begin position="969"/>
        <end position="997"/>
    </location>
</feature>
<dbReference type="Proteomes" id="UP001608902">
    <property type="component" value="Unassembled WGS sequence"/>
</dbReference>
<dbReference type="GO" id="GO:0005524">
    <property type="term" value="F:ATP binding"/>
    <property type="evidence" value="ECO:0007669"/>
    <property type="project" value="UniProtKB-KW"/>
</dbReference>